<dbReference type="Pfam" id="PF09848">
    <property type="entry name" value="SLFN-g3_helicase"/>
    <property type="match status" value="1"/>
</dbReference>
<evidence type="ECO:0000313" key="2">
    <source>
        <dbReference type="EMBL" id="ALB30104.1"/>
    </source>
</evidence>
<dbReference type="KEGG" id="lhi:JP39_00965"/>
<dbReference type="Gene3D" id="3.40.50.300">
    <property type="entry name" value="P-loop containing nucleotide triphosphate hydrolases"/>
    <property type="match status" value="1"/>
</dbReference>
<keyword evidence="2" id="KW-0378">Hydrolase</keyword>
<dbReference type="Pfam" id="PF01541">
    <property type="entry name" value="GIY-YIG"/>
    <property type="match status" value="1"/>
</dbReference>
<dbReference type="InterPro" id="IPR000305">
    <property type="entry name" value="GIY-YIG_endonuc"/>
</dbReference>
<name>A0A0K2LFM9_9LACO</name>
<protein>
    <submittedName>
        <fullName evidence="2">ATP-dependent exonuclease</fullName>
    </submittedName>
</protein>
<dbReference type="InterPro" id="IPR018647">
    <property type="entry name" value="SLFN_3-like_DNA/RNA_helicase"/>
</dbReference>
<sequence length="603" mass="69327">MSEGIINKETKTVRVIALKNISTPIIREISYNNDSIDDFENEIKNEKNSKYLLRYPTIYIVNDEVTPNKYSVYVGETNNIKRRTSEHLQDDSRLDTFWKKIDESNDAKMFLIGHDHFNKSLTLDIENKLMHYMTGVDTVELVHNGRSNQQDEYYTSDELDPIFYKIWGQLRKIDKNLFPVLSVIRDSAIFKASPFHRLTSEQLAAKDTIIMKIEEALNRDKVGQLILVKGEAGAGKTVLLSNLFYDLTQMAAENSDNSILKNKTQTLLVNHDQQLKVYKQIANKLGIRSKVNPETVEKPTKFINDHLGKSMVDVVLVDEAHLLWTQGKQSYQGENQLDDLLKCARVVVAVFDPNQILSREQYWGLDKLNRMTLDALSEGNLVELHNQMRIDGNKNTVEWIRRITDEQKVTNIPMDNKYDLKVFNSPEELYGQLSKKSLNEESGISRLLATFDWKYIDKKKPDNGEKYWNVTVGDFSMPWNLQLPQTKEQKRHNKGLAWAEQEQTIGEVGSTFTIQGFDLNYAGVIIGPSVKYRDGKIIFDKSASQNTKAKQRRTYEGEKIDASDTLLKNELNVLLTRGVHGLYIYAVDEQLQNRLLEAQKGTL</sequence>
<keyword evidence="3" id="KW-1185">Reference proteome</keyword>
<dbReference type="Proteomes" id="UP000061546">
    <property type="component" value="Chromosome"/>
</dbReference>
<dbReference type="STRING" id="1074467.JP39_00965"/>
<dbReference type="AlphaFoldDB" id="A0A0K2LFM9"/>
<dbReference type="RefSeq" id="WP_048699209.1">
    <property type="nucleotide sequence ID" value="NZ_CP012559.1"/>
</dbReference>
<dbReference type="OrthoDB" id="3193269at2"/>
<reference evidence="2 3" key="1">
    <citation type="submission" date="2015-08" db="EMBL/GenBank/DDBJ databases">
        <title>Genomic sequence of Lactobacillus heilongjiangensis DSM 28069, isolated from Chinese traditional pickle.</title>
        <authorList>
            <person name="Jiang X."/>
            <person name="Zheng B."/>
            <person name="Cheng H."/>
        </authorList>
    </citation>
    <scope>NUCLEOTIDE SEQUENCE [LARGE SCALE GENOMIC DNA]</scope>
    <source>
        <strain evidence="2 3">DSM 28069</strain>
    </source>
</reference>
<dbReference type="PROSITE" id="PS50164">
    <property type="entry name" value="GIY_YIG"/>
    <property type="match status" value="1"/>
</dbReference>
<evidence type="ECO:0000313" key="3">
    <source>
        <dbReference type="Proteomes" id="UP000061546"/>
    </source>
</evidence>
<evidence type="ECO:0000259" key="1">
    <source>
        <dbReference type="PROSITE" id="PS50164"/>
    </source>
</evidence>
<dbReference type="CDD" id="cd10439">
    <property type="entry name" value="GIY-YIG_COG3410"/>
    <property type="match status" value="1"/>
</dbReference>
<keyword evidence="2" id="KW-0540">Nuclease</keyword>
<proteinExistence type="predicted"/>
<dbReference type="SUPFAM" id="SSF52540">
    <property type="entry name" value="P-loop containing nucleoside triphosphate hydrolases"/>
    <property type="match status" value="1"/>
</dbReference>
<accession>A0A0K2LFM9</accession>
<dbReference type="GO" id="GO:0004527">
    <property type="term" value="F:exonuclease activity"/>
    <property type="evidence" value="ECO:0007669"/>
    <property type="project" value="UniProtKB-KW"/>
</dbReference>
<organism evidence="2 3">
    <name type="scientific">Companilactobacillus heilongjiangensis</name>
    <dbReference type="NCBI Taxonomy" id="1074467"/>
    <lineage>
        <taxon>Bacteria</taxon>
        <taxon>Bacillati</taxon>
        <taxon>Bacillota</taxon>
        <taxon>Bacilli</taxon>
        <taxon>Lactobacillales</taxon>
        <taxon>Lactobacillaceae</taxon>
        <taxon>Companilactobacillus</taxon>
    </lineage>
</organism>
<feature type="domain" description="GIY-YIG" evidence="1">
    <location>
        <begin position="54"/>
        <end position="149"/>
    </location>
</feature>
<dbReference type="InterPro" id="IPR027417">
    <property type="entry name" value="P-loop_NTPase"/>
</dbReference>
<dbReference type="EMBL" id="CP012559">
    <property type="protein sequence ID" value="ALB30104.1"/>
    <property type="molecule type" value="Genomic_DNA"/>
</dbReference>
<keyword evidence="2" id="KW-0269">Exonuclease</keyword>
<gene>
    <name evidence="2" type="ORF">JP39_00965</name>
</gene>